<protein>
    <submittedName>
        <fullName evidence="1">Uncharacterized protein</fullName>
    </submittedName>
</protein>
<reference evidence="1" key="1">
    <citation type="journal article" date="2012" name="Science">
        <title>Fermentation, hydrogen, and sulfur metabolism in multiple uncultivated bacterial phyla.</title>
        <authorList>
            <person name="Wrighton K.C."/>
            <person name="Thomas B.C."/>
            <person name="Sharon I."/>
            <person name="Miller C.S."/>
            <person name="Castelle C.J."/>
            <person name="VerBerkmoes N.C."/>
            <person name="Wilkins M.J."/>
            <person name="Hettich R.L."/>
            <person name="Lipton M.S."/>
            <person name="Williams K.H."/>
            <person name="Long P.E."/>
            <person name="Banfield J.F."/>
        </authorList>
    </citation>
    <scope>NUCLEOTIDE SEQUENCE [LARGE SCALE GENOMIC DNA]</scope>
</reference>
<gene>
    <name evidence="1" type="ORF">ACD_49C00061G0005</name>
</gene>
<name>K2BBP0_9BACT</name>
<dbReference type="EMBL" id="AMFJ01021647">
    <property type="protein sequence ID" value="EKD66158.1"/>
    <property type="molecule type" value="Genomic_DNA"/>
</dbReference>
<dbReference type="AlphaFoldDB" id="K2BBP0"/>
<organism evidence="1">
    <name type="scientific">uncultured bacterium</name>
    <name type="common">gcode 4</name>
    <dbReference type="NCBI Taxonomy" id="1234023"/>
    <lineage>
        <taxon>Bacteria</taxon>
        <taxon>environmental samples</taxon>
    </lineage>
</organism>
<comment type="caution">
    <text evidence="1">The sequence shown here is derived from an EMBL/GenBank/DDBJ whole genome shotgun (WGS) entry which is preliminary data.</text>
</comment>
<proteinExistence type="predicted"/>
<accession>K2BBP0</accession>
<sequence length="133" mass="15257">MNLFILSQVFASIHISNWALCPTKIVSSLICSRSLYSGTWGENIGKSFISFSIIPWVAFEISEILIVPLLKNELTSCSIFQSISLINPSWIITSCSWIPVVSVSMKVKFMINFLKSWIYYKNFIVEYKIIFEI</sequence>
<evidence type="ECO:0000313" key="1">
    <source>
        <dbReference type="EMBL" id="EKD66158.1"/>
    </source>
</evidence>